<dbReference type="InterPro" id="IPR029063">
    <property type="entry name" value="SAM-dependent_MTases_sf"/>
</dbReference>
<dbReference type="Gene3D" id="3.40.50.150">
    <property type="entry name" value="Vaccinia Virus protein VP39"/>
    <property type="match status" value="1"/>
</dbReference>
<keyword evidence="1" id="KW-0175">Coiled coil</keyword>
<organism evidence="2 3">
    <name type="scientific">Glycomyces buryatensis</name>
    <dbReference type="NCBI Taxonomy" id="2570927"/>
    <lineage>
        <taxon>Bacteria</taxon>
        <taxon>Bacillati</taxon>
        <taxon>Actinomycetota</taxon>
        <taxon>Actinomycetes</taxon>
        <taxon>Glycomycetales</taxon>
        <taxon>Glycomycetaceae</taxon>
        <taxon>Glycomyces</taxon>
    </lineage>
</organism>
<sequence>MRPMSKPEIFVSLGAVCAATVLGYALGGLALAGYGAFSAALSCAVGLLWIETHRLRRAQATRTNRIGKRISSLERQSSELERKFAARQDQSEKQLERLQSELAKGVKQLADASKAGSDRQQKELRELRKALETKLDTELAARTEEITASVAGTAEQTGREFEANLKEVSRDANRILYSQVDGLLALYRDIDPDQALPPMHGWAVAPDFARYLFTEVTGGKYERVVECGSGSTTVILAYAMRTMGTGHVVAIENNPHFAAVTRHMLAERGLSAWAEVIDAPLAEVDIDGNPWRWYDTSKLPEGPIDLLLVDGPPGQTGPLARYPALPLLADRLAPDAVVMLDDASRKDEQKIKRRWLEEFPEYGHKLLRNDHGTFVLRRDPNETAA</sequence>
<dbReference type="OrthoDB" id="823440at2"/>
<dbReference type="Proteomes" id="UP000308760">
    <property type="component" value="Unassembled WGS sequence"/>
</dbReference>
<dbReference type="SUPFAM" id="SSF53335">
    <property type="entry name" value="S-adenosyl-L-methionine-dependent methyltransferases"/>
    <property type="match status" value="1"/>
</dbReference>
<comment type="caution">
    <text evidence="2">The sequence shown here is derived from an EMBL/GenBank/DDBJ whole genome shotgun (WGS) entry which is preliminary data.</text>
</comment>
<feature type="coiled-coil region" evidence="1">
    <location>
        <begin position="70"/>
        <end position="137"/>
    </location>
</feature>
<dbReference type="PANTHER" id="PTHR43167:SF1">
    <property type="entry name" value="PUTATIVE (AFU_ORTHOLOGUE AFUA_6G01830)-RELATED"/>
    <property type="match status" value="1"/>
</dbReference>
<gene>
    <name evidence="2" type="ORF">FAB82_00995</name>
</gene>
<dbReference type="PANTHER" id="PTHR43167">
    <property type="entry name" value="PUTATIVE (AFU_ORTHOLOGUE AFUA_6G01830)-RELATED"/>
    <property type="match status" value="1"/>
</dbReference>
<dbReference type="AlphaFoldDB" id="A0A4S8QG99"/>
<evidence type="ECO:0000313" key="2">
    <source>
        <dbReference type="EMBL" id="THV43468.1"/>
    </source>
</evidence>
<reference evidence="3" key="1">
    <citation type="submission" date="2019-04" db="EMBL/GenBank/DDBJ databases">
        <title>Nocardioides xinjiangensis sp. nov.</title>
        <authorList>
            <person name="Liu S."/>
        </authorList>
    </citation>
    <scope>NUCLEOTIDE SEQUENCE [LARGE SCALE GENOMIC DNA]</scope>
    <source>
        <strain evidence="3">18</strain>
    </source>
</reference>
<protein>
    <submittedName>
        <fullName evidence="2">Uncharacterized protein</fullName>
    </submittedName>
</protein>
<accession>A0A4S8QG99</accession>
<evidence type="ECO:0000313" key="3">
    <source>
        <dbReference type="Proteomes" id="UP000308760"/>
    </source>
</evidence>
<evidence type="ECO:0000256" key="1">
    <source>
        <dbReference type="SAM" id="Coils"/>
    </source>
</evidence>
<proteinExistence type="predicted"/>
<reference evidence="2 3" key="2">
    <citation type="submission" date="2019-05" db="EMBL/GenBank/DDBJ databases">
        <title>Glycomyces buryatensis sp. nov.</title>
        <authorList>
            <person name="Nikitina E."/>
        </authorList>
    </citation>
    <scope>NUCLEOTIDE SEQUENCE [LARGE SCALE GENOMIC DNA]</scope>
    <source>
        <strain evidence="2 3">18</strain>
    </source>
</reference>
<dbReference type="EMBL" id="STGY01000003">
    <property type="protein sequence ID" value="THV43468.1"/>
    <property type="molecule type" value="Genomic_DNA"/>
</dbReference>
<dbReference type="Pfam" id="PF13578">
    <property type="entry name" value="Methyltransf_24"/>
    <property type="match status" value="1"/>
</dbReference>
<keyword evidence="3" id="KW-1185">Reference proteome</keyword>
<name>A0A4S8QG99_9ACTN</name>